<dbReference type="GO" id="GO:0016020">
    <property type="term" value="C:membrane"/>
    <property type="evidence" value="ECO:0007669"/>
    <property type="project" value="TreeGrafter"/>
</dbReference>
<gene>
    <name evidence="4" type="ORF">HV245_03265</name>
</gene>
<feature type="domain" description="Acyltransferase 3" evidence="2">
    <location>
        <begin position="9"/>
        <end position="324"/>
    </location>
</feature>
<dbReference type="AlphaFoldDB" id="A0A7W3AH75"/>
<dbReference type="InterPro" id="IPR002656">
    <property type="entry name" value="Acyl_transf_3_dom"/>
</dbReference>
<feature type="transmembrane region" description="Helical" evidence="1">
    <location>
        <begin position="189"/>
        <end position="210"/>
    </location>
</feature>
<comment type="caution">
    <text evidence="4">The sequence shown here is derived from an EMBL/GenBank/DDBJ whole genome shotgun (WGS) entry which is preliminary data.</text>
</comment>
<dbReference type="RefSeq" id="WP_181478370.1">
    <property type="nucleotide sequence ID" value="NZ_CP056697.1"/>
</dbReference>
<sequence>MSSLKYRTDIDGLRAIAVLLVVLYHANFPIHGGFIGVDVFFVISGYLITNIIYKETKRNIFSFLNFYKRRIKRLLPAFAFLLLFLFVYCKLYLMPDELISFSKSAVYALLGISNFYFFSSTGYFNSTSYEPLLHTWSLSVEEQFYIVWPFIVFMLARNSGTKKAIIISSLLFIVFLGISQYGAVNYKTAAYLLLPFRFFELLSGALLAIYKDSITKHLRHGSVISLVGVMLIVLSSLFINSNTPFPGFTVLPTCLGAVMLIAAGDSSKNFISKVLSLTPVVYVGRISYSLYLWHWPVLILAEYRGIDLTALNATALILIAFIMASISYHFVEKPFRKDSLQYFRTAFITIYLIPLIVSAAYAAYILKNDGFRAKSSELVSELEERNATNIMRPQCIDKLFIGNVNDCHLGVNKGEVDGVLLGDSFGNAYAYFIDELAKDAGISITDTTYSSTPVISGIYVQDIRNKISDIDANLIMTYTKNRLEYAAKQKFAIISVFWDQYGPQNNYFRIFDKNGDVSENAYQLQSEAIKYLLSNGVKVYIIARPYQSIGPAAINKLRQIKLRHGDVTTEKYEYGVKKDDRIEYKLKQEFPQITLIDPNDVLCHKGECDAIVDGKIIFRTDGSHLNAVGAKKIGEEYLKNYANPFR</sequence>
<feature type="transmembrane region" description="Helical" evidence="1">
    <location>
        <begin position="313"/>
        <end position="331"/>
    </location>
</feature>
<feature type="domain" description="SGNH" evidence="3">
    <location>
        <begin position="403"/>
        <end position="638"/>
    </location>
</feature>
<reference evidence="4 5" key="1">
    <citation type="submission" date="2020-06" db="EMBL/GenBank/DDBJ databases">
        <title>REHAB project genomes.</title>
        <authorList>
            <person name="Shaw L.P."/>
        </authorList>
    </citation>
    <scope>NUCLEOTIDE SEQUENCE [LARGE SCALE GENOMIC DNA]</scope>
    <source>
        <strain evidence="4 5">RHBSTW-00604</strain>
    </source>
</reference>
<keyword evidence="4" id="KW-0808">Transferase</keyword>
<feature type="transmembrane region" description="Helical" evidence="1">
    <location>
        <begin position="222"/>
        <end position="239"/>
    </location>
</feature>
<keyword evidence="1" id="KW-1133">Transmembrane helix</keyword>
<organism evidence="4 5">
    <name type="scientific">Escherichia marmotae</name>
    <dbReference type="NCBI Taxonomy" id="1499973"/>
    <lineage>
        <taxon>Bacteria</taxon>
        <taxon>Pseudomonadati</taxon>
        <taxon>Pseudomonadota</taxon>
        <taxon>Gammaproteobacteria</taxon>
        <taxon>Enterobacterales</taxon>
        <taxon>Enterobacteriaceae</taxon>
        <taxon>Escherichia</taxon>
    </lineage>
</organism>
<evidence type="ECO:0000256" key="1">
    <source>
        <dbReference type="SAM" id="Phobius"/>
    </source>
</evidence>
<keyword evidence="4" id="KW-0012">Acyltransferase</keyword>
<dbReference type="Proteomes" id="UP000518474">
    <property type="component" value="Unassembled WGS sequence"/>
</dbReference>
<dbReference type="GO" id="GO:0016747">
    <property type="term" value="F:acyltransferase activity, transferring groups other than amino-acyl groups"/>
    <property type="evidence" value="ECO:0007669"/>
    <property type="project" value="InterPro"/>
</dbReference>
<dbReference type="EMBL" id="JABXPT010000001">
    <property type="protein sequence ID" value="MBA7897217.1"/>
    <property type="molecule type" value="Genomic_DNA"/>
</dbReference>
<proteinExistence type="predicted"/>
<evidence type="ECO:0000313" key="4">
    <source>
        <dbReference type="EMBL" id="MBA7897217.1"/>
    </source>
</evidence>
<dbReference type="PANTHER" id="PTHR23028">
    <property type="entry name" value="ACETYLTRANSFERASE"/>
    <property type="match status" value="1"/>
</dbReference>
<dbReference type="PANTHER" id="PTHR23028:SF53">
    <property type="entry name" value="ACYL_TRANSF_3 DOMAIN-CONTAINING PROTEIN"/>
    <property type="match status" value="1"/>
</dbReference>
<feature type="transmembrane region" description="Helical" evidence="1">
    <location>
        <begin position="164"/>
        <end position="183"/>
    </location>
</feature>
<feature type="transmembrane region" description="Helical" evidence="1">
    <location>
        <begin position="34"/>
        <end position="53"/>
    </location>
</feature>
<feature type="transmembrane region" description="Helical" evidence="1">
    <location>
        <begin position="274"/>
        <end position="293"/>
    </location>
</feature>
<name>A0A7W3AH75_9ESCH</name>
<evidence type="ECO:0000313" key="5">
    <source>
        <dbReference type="Proteomes" id="UP000518474"/>
    </source>
</evidence>
<dbReference type="InterPro" id="IPR043968">
    <property type="entry name" value="SGNH"/>
</dbReference>
<dbReference type="Pfam" id="PF01757">
    <property type="entry name" value="Acyl_transf_3"/>
    <property type="match status" value="1"/>
</dbReference>
<keyword evidence="1" id="KW-0472">Membrane</keyword>
<dbReference type="GO" id="GO:0009103">
    <property type="term" value="P:lipopolysaccharide biosynthetic process"/>
    <property type="evidence" value="ECO:0007669"/>
    <property type="project" value="TreeGrafter"/>
</dbReference>
<feature type="transmembrane region" description="Helical" evidence="1">
    <location>
        <begin position="74"/>
        <end position="93"/>
    </location>
</feature>
<keyword evidence="1" id="KW-0812">Transmembrane</keyword>
<dbReference type="Pfam" id="PF19040">
    <property type="entry name" value="SGNH"/>
    <property type="match status" value="1"/>
</dbReference>
<feature type="transmembrane region" description="Helical" evidence="1">
    <location>
        <begin position="105"/>
        <end position="124"/>
    </location>
</feature>
<feature type="transmembrane region" description="Helical" evidence="1">
    <location>
        <begin position="12"/>
        <end position="28"/>
    </location>
</feature>
<feature type="transmembrane region" description="Helical" evidence="1">
    <location>
        <begin position="343"/>
        <end position="366"/>
    </location>
</feature>
<feature type="transmembrane region" description="Helical" evidence="1">
    <location>
        <begin position="245"/>
        <end position="262"/>
    </location>
</feature>
<protein>
    <submittedName>
        <fullName evidence="4">Acyltransferase</fullName>
    </submittedName>
</protein>
<dbReference type="InterPro" id="IPR050879">
    <property type="entry name" value="Acyltransferase_3"/>
</dbReference>
<evidence type="ECO:0000259" key="3">
    <source>
        <dbReference type="Pfam" id="PF19040"/>
    </source>
</evidence>
<evidence type="ECO:0000259" key="2">
    <source>
        <dbReference type="Pfam" id="PF01757"/>
    </source>
</evidence>
<accession>A0A7W3AH75</accession>